<evidence type="ECO:0000313" key="9">
    <source>
        <dbReference type="Proteomes" id="UP000007875"/>
    </source>
</evidence>
<dbReference type="FunFam" id="3.30.300.130:FF:000005">
    <property type="entry name" value="Mitotic spindle-associated mmxd complex subunit"/>
    <property type="match status" value="1"/>
</dbReference>
<organism evidence="8 9">
    <name type="scientific">Ciona savignyi</name>
    <name type="common">Pacific transparent sea squirt</name>
    <dbReference type="NCBI Taxonomy" id="51511"/>
    <lineage>
        <taxon>Eukaryota</taxon>
        <taxon>Metazoa</taxon>
        <taxon>Chordata</taxon>
        <taxon>Tunicata</taxon>
        <taxon>Ascidiacea</taxon>
        <taxon>Phlebobranchia</taxon>
        <taxon>Cionidae</taxon>
        <taxon>Ciona</taxon>
    </lineage>
</organism>
<protein>
    <recommendedName>
        <fullName evidence="5">Cytosolic iron-sulfur assembly component 2B</fullName>
    </recommendedName>
    <alternativeName>
        <fullName evidence="6">Mitotic spindle-associated MMXD complex subunit MIP18</fullName>
    </alternativeName>
</protein>
<reference evidence="9" key="1">
    <citation type="submission" date="2003-08" db="EMBL/GenBank/DDBJ databases">
        <authorList>
            <person name="Birren B."/>
            <person name="Nusbaum C."/>
            <person name="Abebe A."/>
            <person name="Abouelleil A."/>
            <person name="Adekoya E."/>
            <person name="Ait-zahra M."/>
            <person name="Allen N."/>
            <person name="Allen T."/>
            <person name="An P."/>
            <person name="Anderson M."/>
            <person name="Anderson S."/>
            <person name="Arachchi H."/>
            <person name="Armbruster J."/>
            <person name="Bachantsang P."/>
            <person name="Baldwin J."/>
            <person name="Barry A."/>
            <person name="Bayul T."/>
            <person name="Blitshsteyn B."/>
            <person name="Bloom T."/>
            <person name="Blye J."/>
            <person name="Boguslavskiy L."/>
            <person name="Borowsky M."/>
            <person name="Boukhgalter B."/>
            <person name="Brunache A."/>
            <person name="Butler J."/>
            <person name="Calixte N."/>
            <person name="Calvo S."/>
            <person name="Camarata J."/>
            <person name="Campo K."/>
            <person name="Chang J."/>
            <person name="Cheshatsang Y."/>
            <person name="Citroen M."/>
            <person name="Collymore A."/>
            <person name="Considine T."/>
            <person name="Cook A."/>
            <person name="Cooke P."/>
            <person name="Corum B."/>
            <person name="Cuomo C."/>
            <person name="David R."/>
            <person name="Dawoe T."/>
            <person name="Degray S."/>
            <person name="Dodge S."/>
            <person name="Dooley K."/>
            <person name="Dorje P."/>
            <person name="Dorjee K."/>
            <person name="Dorris L."/>
            <person name="Duffey N."/>
            <person name="Dupes A."/>
            <person name="Elkins T."/>
            <person name="Engels R."/>
            <person name="Erickson J."/>
            <person name="Farina A."/>
            <person name="Faro S."/>
            <person name="Ferreira P."/>
            <person name="Fischer H."/>
            <person name="Fitzgerald M."/>
            <person name="Foley K."/>
            <person name="Gage D."/>
            <person name="Galagan J."/>
            <person name="Gearin G."/>
            <person name="Gnerre S."/>
            <person name="Gnirke A."/>
            <person name="Goyette A."/>
            <person name="Graham J."/>
            <person name="Grandbois E."/>
            <person name="Gyaltsen K."/>
            <person name="Hafez N."/>
            <person name="Hagopian D."/>
            <person name="Hagos B."/>
            <person name="Hall J."/>
            <person name="Hatcher B."/>
            <person name="Heller A."/>
            <person name="Higgins H."/>
            <person name="Honan T."/>
            <person name="Horn A."/>
            <person name="Houde N."/>
            <person name="Hughes L."/>
            <person name="Hulme W."/>
            <person name="Husby E."/>
            <person name="Iliev I."/>
            <person name="Jaffe D."/>
            <person name="Jones C."/>
            <person name="Kamal M."/>
            <person name="Kamat A."/>
            <person name="Kamvysselis M."/>
            <person name="Karlsson E."/>
            <person name="Kells C."/>
            <person name="Kieu A."/>
            <person name="Kisner P."/>
            <person name="Kodira C."/>
            <person name="Kulbokas E."/>
            <person name="Labutti K."/>
            <person name="Lama D."/>
            <person name="Landers T."/>
            <person name="Leger J."/>
            <person name="Levine S."/>
            <person name="Lewis D."/>
            <person name="Lewis T."/>
            <person name="Lindblad-toh K."/>
            <person name="Liu X."/>
            <person name="Lokyitsang T."/>
            <person name="Lokyitsang Y."/>
            <person name="Lucien O."/>
            <person name="Lui A."/>
            <person name="Ma L.J."/>
            <person name="Mabbitt R."/>
            <person name="Macdonald J."/>
            <person name="Maclean C."/>
            <person name="Major J."/>
            <person name="Manning J."/>
            <person name="Marabella R."/>
            <person name="Maru K."/>
            <person name="Matthews C."/>
            <person name="Mauceli E."/>
            <person name="Mccarthy M."/>
            <person name="Mcdonough S."/>
            <person name="Mcghee T."/>
            <person name="Meldrim J."/>
            <person name="Meneus L."/>
            <person name="Mesirov J."/>
            <person name="Mihalev A."/>
            <person name="Mihova T."/>
            <person name="Mikkelsen T."/>
            <person name="Mlenga V."/>
            <person name="Moru K."/>
            <person name="Mozes J."/>
            <person name="Mulrain L."/>
            <person name="Munson G."/>
            <person name="Naylor J."/>
            <person name="Newes C."/>
            <person name="Nguyen C."/>
            <person name="Nguyen N."/>
            <person name="Nguyen T."/>
            <person name="Nicol R."/>
            <person name="Nielsen C."/>
            <person name="Nizzari M."/>
            <person name="Norbu C."/>
            <person name="Norbu N."/>
            <person name="O'donnell P."/>
            <person name="Okoawo O."/>
            <person name="O'leary S."/>
            <person name="Omotosho B."/>
            <person name="O'neill K."/>
            <person name="Osman S."/>
            <person name="Parker S."/>
            <person name="Perrin D."/>
            <person name="Phunkhang P."/>
            <person name="Piqani B."/>
            <person name="Purcell S."/>
            <person name="Rachupka T."/>
            <person name="Ramasamy U."/>
            <person name="Rameau R."/>
            <person name="Ray V."/>
            <person name="Raymond C."/>
            <person name="Retta R."/>
            <person name="Richardson S."/>
            <person name="Rise C."/>
            <person name="Rodriguez J."/>
            <person name="Rogers J."/>
            <person name="Rogov P."/>
            <person name="Rutman M."/>
            <person name="Schupbach R."/>
            <person name="Seaman C."/>
            <person name="Settipalli S."/>
            <person name="Sharpe T."/>
            <person name="Sheridan J."/>
            <person name="Sherpa N."/>
            <person name="Shi J."/>
            <person name="Smirnov S."/>
            <person name="Smith C."/>
            <person name="Sougnez C."/>
            <person name="Spencer B."/>
            <person name="Stalker J."/>
            <person name="Stange-thomann N."/>
            <person name="Stavropoulos S."/>
            <person name="Stetson K."/>
            <person name="Stone C."/>
            <person name="Stone S."/>
            <person name="Stubbs M."/>
            <person name="Talamas J."/>
            <person name="Tchuinga P."/>
            <person name="Tenzing P."/>
            <person name="Tesfaye S."/>
            <person name="Theodore J."/>
            <person name="Thoulutsang Y."/>
            <person name="Topham K."/>
            <person name="Towey S."/>
            <person name="Tsamla T."/>
            <person name="Tsomo N."/>
            <person name="Vallee D."/>
            <person name="Vassiliev H."/>
            <person name="Venkataraman V."/>
            <person name="Vinson J."/>
            <person name="Vo A."/>
            <person name="Wade C."/>
            <person name="Wang S."/>
            <person name="Wangchuk T."/>
            <person name="Wangdi T."/>
            <person name="Whittaker C."/>
            <person name="Wilkinson J."/>
            <person name="Wu Y."/>
            <person name="Wyman D."/>
            <person name="Yadav S."/>
            <person name="Yang S."/>
            <person name="Yang X."/>
            <person name="Yeager S."/>
            <person name="Yee E."/>
            <person name="Young G."/>
            <person name="Zainoun J."/>
            <person name="Zembeck L."/>
            <person name="Zimmer A."/>
            <person name="Zody M."/>
            <person name="Lander E."/>
        </authorList>
    </citation>
    <scope>NUCLEOTIDE SEQUENCE [LARGE SCALE GENOMIC DNA]</scope>
</reference>
<dbReference type="OMA" id="NQCISAR"/>
<evidence type="ECO:0000256" key="4">
    <source>
        <dbReference type="ARBA" id="ARBA00065687"/>
    </source>
</evidence>
<comment type="similarity">
    <text evidence="1">Belongs to the MIP18 family.</text>
</comment>
<evidence type="ECO:0000256" key="5">
    <source>
        <dbReference type="ARBA" id="ARBA00074928"/>
    </source>
</evidence>
<dbReference type="PANTHER" id="PTHR12377:SF0">
    <property type="entry name" value="CYTOSOLIC IRON-SULFUR ASSEMBLY COMPONENT 2B"/>
    <property type="match status" value="1"/>
</dbReference>
<evidence type="ECO:0000256" key="2">
    <source>
        <dbReference type="ARBA" id="ARBA00022829"/>
    </source>
</evidence>
<dbReference type="GO" id="GO:0097361">
    <property type="term" value="C:cytosolic [4Fe-4S] assembly targeting complex"/>
    <property type="evidence" value="ECO:0007669"/>
    <property type="project" value="UniProtKB-ARBA"/>
</dbReference>
<dbReference type="Proteomes" id="UP000007875">
    <property type="component" value="Unassembled WGS sequence"/>
</dbReference>
<evidence type="ECO:0000313" key="8">
    <source>
        <dbReference type="Ensembl" id="ENSCSAVP00000017483.1"/>
    </source>
</evidence>
<name>H2ZIR7_CIOSA</name>
<reference evidence="8" key="2">
    <citation type="submission" date="2025-08" db="UniProtKB">
        <authorList>
            <consortium name="Ensembl"/>
        </authorList>
    </citation>
    <scope>IDENTIFICATION</scope>
</reference>
<evidence type="ECO:0000256" key="1">
    <source>
        <dbReference type="ARBA" id="ARBA00010381"/>
    </source>
</evidence>
<keyword evidence="9" id="KW-1185">Reference proteome</keyword>
<dbReference type="InterPro" id="IPR034904">
    <property type="entry name" value="FSCA_dom_sf"/>
</dbReference>
<comment type="subunit">
    <text evidence="4">Component of the CIA complex. Component of the MMXD complex, which includes CIAO1, ERCC2, CIAO2B, MMS19 and SLC25A5. Interacts with CIAO1, ERCC2 and MMS19; the interactions are direct. Interacts with KIF4A; the interaction facilitates the transfer of Fe-S clusters to KIF4A to ensure proper localization of KIF4A to the mitotic machinery. Interacts with CCDC117; the interaction is direct.</text>
</comment>
<evidence type="ECO:0000256" key="3">
    <source>
        <dbReference type="ARBA" id="ARBA00055145"/>
    </source>
</evidence>
<feature type="domain" description="MIP18 family-like" evidence="7">
    <location>
        <begin position="37"/>
        <end position="114"/>
    </location>
</feature>
<dbReference type="PANTHER" id="PTHR12377">
    <property type="entry name" value="CYTOSOLIC IRON-SULFUR ASSEMBLY COMPONENT 2B-RELATED"/>
    <property type="match status" value="1"/>
</dbReference>
<dbReference type="Gene3D" id="3.30.300.130">
    <property type="entry name" value="Fe-S cluster assembly (FSCA)"/>
    <property type="match status" value="1"/>
</dbReference>
<accession>H2ZIR7</accession>
<proteinExistence type="inferred from homology"/>
<dbReference type="InterPro" id="IPR039796">
    <property type="entry name" value="MIP18"/>
</dbReference>
<evidence type="ECO:0000259" key="7">
    <source>
        <dbReference type="Pfam" id="PF01883"/>
    </source>
</evidence>
<dbReference type="Pfam" id="PF01883">
    <property type="entry name" value="FeS_assembly_P"/>
    <property type="match status" value="1"/>
</dbReference>
<dbReference type="AlphaFoldDB" id="H2ZIR7"/>
<dbReference type="GO" id="GO:0007059">
    <property type="term" value="P:chromosome segregation"/>
    <property type="evidence" value="ECO:0007669"/>
    <property type="project" value="UniProtKB-KW"/>
</dbReference>
<dbReference type="InterPro" id="IPR002744">
    <property type="entry name" value="MIP18-like"/>
</dbReference>
<reference evidence="8" key="3">
    <citation type="submission" date="2025-09" db="UniProtKB">
        <authorList>
            <consortium name="Ensembl"/>
        </authorList>
    </citation>
    <scope>IDENTIFICATION</scope>
</reference>
<keyword evidence="2" id="KW-0159">Chromosome partition</keyword>
<dbReference type="Gene3D" id="6.10.250.1280">
    <property type="match status" value="1"/>
</dbReference>
<dbReference type="SUPFAM" id="SSF117916">
    <property type="entry name" value="Fe-S cluster assembly (FSCA) domain-like"/>
    <property type="match status" value="1"/>
</dbReference>
<evidence type="ECO:0000256" key="6">
    <source>
        <dbReference type="ARBA" id="ARBA00075477"/>
    </source>
</evidence>
<dbReference type="HOGENOM" id="CLU_075876_3_1_1"/>
<sequence>MEKDNLNPLVHLRVTPRTRIKGQEELDNDVRDPFDRREIFDLIRDINDPEHPLTLEDLRVVNENDIDVDDDQNLIKVMFTPTIPHCSMATLIGLAIRVRLLRSLPPRFKVEVEIAPGTHQSEKAVNKQLSDKERVAAALENNHLLNVVNQCLTVKGSTYGTAV</sequence>
<dbReference type="Ensembl" id="ENSCSAVT00000017674.1">
    <property type="protein sequence ID" value="ENSCSAVP00000017483.1"/>
    <property type="gene ID" value="ENSCSAVG00000010295.1"/>
</dbReference>
<dbReference type="GO" id="GO:0051604">
    <property type="term" value="P:protein maturation"/>
    <property type="evidence" value="ECO:0007669"/>
    <property type="project" value="InterPro"/>
</dbReference>
<comment type="function">
    <text evidence="3">Component of the cytosolic iron-sulfur protein assembly (CIA) complex, a multiprotein complex that mediates the incorporation of iron-sulfur cluster into extramitochondrial Fe/S proteins. As a CIA complex component and in collaboration with CIAO1 and MMS19, binds to and facilitates the assembly of most cytosolic-nuclear Fe/S proteins. As part of the mitotic spindle-associated MMXD complex it plays a role in chromosome segregation, probably by facilitating iron-sulfur cluster assembly into ERCC2/XPD. Together with MMS19, facilitates the transfer of Fe-S clusters to the motor protein KIF4A, which ensures proper localization of KIF4A to mitotic machinery components to promote the progression of mitosis.</text>
</comment>